<dbReference type="InterPro" id="IPR044824">
    <property type="entry name" value="MAIN-like"/>
</dbReference>
<protein>
    <recommendedName>
        <fullName evidence="2">Aminotransferase-like plant mobile domain-containing protein</fullName>
    </recommendedName>
</protein>
<dbReference type="Pfam" id="PF10536">
    <property type="entry name" value="PMD"/>
    <property type="match status" value="1"/>
</dbReference>
<feature type="domain" description="Aminotransferase-like plant mobile" evidence="2">
    <location>
        <begin position="32"/>
        <end position="92"/>
    </location>
</feature>
<keyword evidence="4" id="KW-1185">Reference proteome</keyword>
<organism evidence="3 4">
    <name type="scientific">Stylosanthes scabra</name>
    <dbReference type="NCBI Taxonomy" id="79078"/>
    <lineage>
        <taxon>Eukaryota</taxon>
        <taxon>Viridiplantae</taxon>
        <taxon>Streptophyta</taxon>
        <taxon>Embryophyta</taxon>
        <taxon>Tracheophyta</taxon>
        <taxon>Spermatophyta</taxon>
        <taxon>Magnoliopsida</taxon>
        <taxon>eudicotyledons</taxon>
        <taxon>Gunneridae</taxon>
        <taxon>Pentapetalae</taxon>
        <taxon>rosids</taxon>
        <taxon>fabids</taxon>
        <taxon>Fabales</taxon>
        <taxon>Fabaceae</taxon>
        <taxon>Papilionoideae</taxon>
        <taxon>50 kb inversion clade</taxon>
        <taxon>dalbergioids sensu lato</taxon>
        <taxon>Dalbergieae</taxon>
        <taxon>Pterocarpus clade</taxon>
        <taxon>Stylosanthes</taxon>
    </lineage>
</organism>
<accession>A0ABU6Z3H7</accession>
<proteinExistence type="predicted"/>
<comment type="caution">
    <text evidence="3">The sequence shown here is derived from an EMBL/GenBank/DDBJ whole genome shotgun (WGS) entry which is preliminary data.</text>
</comment>
<dbReference type="Proteomes" id="UP001341840">
    <property type="component" value="Unassembled WGS sequence"/>
</dbReference>
<sequence length="246" mass="27828">MFVSRELSLTGPPDVLVSFIRKTGFGGPLKIRAFVYDAPLLSSLVERRRSETNTFHLSWNECTITLNDHTRVATLRDLKQLILSNFGVEGGREISNLAYRFQAMSAENKLECRPSWISEDKHIWINFETFLSVCSTDGPLPINVAAPDDLAMGDYNSGNDFDYEEESSCHSTEEDEDVTNTSSVGDPRLVLPTPLPIPYLDEQLDLDTRHVKDPSMECVAVEYNTDGELSSWWGTECKIDRQYSFQ</sequence>
<evidence type="ECO:0000313" key="4">
    <source>
        <dbReference type="Proteomes" id="UP001341840"/>
    </source>
</evidence>
<evidence type="ECO:0000259" key="2">
    <source>
        <dbReference type="Pfam" id="PF10536"/>
    </source>
</evidence>
<feature type="region of interest" description="Disordered" evidence="1">
    <location>
        <begin position="162"/>
        <end position="187"/>
    </location>
</feature>
<evidence type="ECO:0000256" key="1">
    <source>
        <dbReference type="SAM" id="MobiDB-lite"/>
    </source>
</evidence>
<dbReference type="InterPro" id="IPR019557">
    <property type="entry name" value="AminoTfrase-like_pln_mobile"/>
</dbReference>
<dbReference type="PANTHER" id="PTHR46033:SF8">
    <property type="entry name" value="PROTEIN MAINTENANCE OF MERISTEMS-LIKE"/>
    <property type="match status" value="1"/>
</dbReference>
<evidence type="ECO:0000313" key="3">
    <source>
        <dbReference type="EMBL" id="MED6216819.1"/>
    </source>
</evidence>
<dbReference type="EMBL" id="JASCZI010271888">
    <property type="protein sequence ID" value="MED6216819.1"/>
    <property type="molecule type" value="Genomic_DNA"/>
</dbReference>
<name>A0ABU6Z3H7_9FABA</name>
<gene>
    <name evidence="3" type="ORF">PIB30_011410</name>
</gene>
<reference evidence="3 4" key="1">
    <citation type="journal article" date="2023" name="Plants (Basel)">
        <title>Bridging the Gap: Combining Genomics and Transcriptomics Approaches to Understand Stylosanthes scabra, an Orphan Legume from the Brazilian Caatinga.</title>
        <authorList>
            <person name="Ferreira-Neto J.R.C."/>
            <person name="da Silva M.D."/>
            <person name="Binneck E."/>
            <person name="de Melo N.F."/>
            <person name="da Silva R.H."/>
            <person name="de Melo A.L.T.M."/>
            <person name="Pandolfi V."/>
            <person name="Bustamante F.O."/>
            <person name="Brasileiro-Vidal A.C."/>
            <person name="Benko-Iseppon A.M."/>
        </authorList>
    </citation>
    <scope>NUCLEOTIDE SEQUENCE [LARGE SCALE GENOMIC DNA]</scope>
    <source>
        <tissue evidence="3">Leaves</tissue>
    </source>
</reference>
<dbReference type="PANTHER" id="PTHR46033">
    <property type="entry name" value="PROTEIN MAIN-LIKE 2"/>
    <property type="match status" value="1"/>
</dbReference>